<evidence type="ECO:0000313" key="5">
    <source>
        <dbReference type="Proteomes" id="UP001217500"/>
    </source>
</evidence>
<feature type="domain" description="Peptidase S9 prolyl oligopeptidase catalytic" evidence="3">
    <location>
        <begin position="448"/>
        <end position="653"/>
    </location>
</feature>
<keyword evidence="1" id="KW-0378">Hydrolase</keyword>
<sequence length="657" mass="73632">MRHSLRAAFLAFTLAFPAFAEEATTPPPLYPVEQFAALARVNQLTVSPDGEFIAYISPLGGRQHVVMHRLGEKDFNKMVILPPIDEGRLTADVSWIRWANNERLFVSYRFTNDDAFRRYVRTAMFSVPREGKIKWVDMAQPSRDQRKQGYKASPAQFKDDIIDHLPDEPDFVLQSIDSDQDGSDEIRKVNVHTGKYSVVTEGRASIQNWLVDANHEPRLGWGYDQYSNSKTIYRSPETGKFIDLTDTEWLDSDRINPIGFTDDPRIVYALETVSDTVKRLVSFDVLEGKVKSILFEREGATATGLRRHPVNDVVIGYTYSDEDGGDTFYTDPFLNKLKARIDQLLPDGYNRIVDFVPARSQYFILHSNERNEGTYFILDLKSKTLTPEINRRDFAPDTMASTLSYTVAARDGLEFKAMLTLPVGRKAENLPLIVMPHGGPHARTSGGFQYQRQFFANRGYAVLEPDFRGSTGYGTQFKEAGFNEWGGKMQDDVTDATKWAIEKGIADPARICIVGGSYGGYASLMGTIMAPGMYACAISINGVADIPGMLRFDRYFLGGREWNKKIIPEGRKATDISPVDRAAEVSAPVLIIHAKDDPVVRFDQGKGMYSKLKSLGKPVEFIELKSGDHYLDTTEARLATLTAMEAFLKTHLGAPAP</sequence>
<evidence type="ECO:0000259" key="3">
    <source>
        <dbReference type="Pfam" id="PF00326"/>
    </source>
</evidence>
<dbReference type="InterPro" id="IPR029058">
    <property type="entry name" value="AB_hydrolase_fold"/>
</dbReference>
<dbReference type="InterPro" id="IPR001375">
    <property type="entry name" value="Peptidase_S9_cat"/>
</dbReference>
<organism evidence="4 5">
    <name type="scientific">Gimibacter soli</name>
    <dbReference type="NCBI Taxonomy" id="3024400"/>
    <lineage>
        <taxon>Bacteria</taxon>
        <taxon>Pseudomonadati</taxon>
        <taxon>Pseudomonadota</taxon>
        <taxon>Alphaproteobacteria</taxon>
        <taxon>Kordiimonadales</taxon>
        <taxon>Temperatibacteraceae</taxon>
        <taxon>Gimibacter</taxon>
    </lineage>
</organism>
<feature type="signal peptide" evidence="2">
    <location>
        <begin position="1"/>
        <end position="20"/>
    </location>
</feature>
<dbReference type="RefSeq" id="WP_289503744.1">
    <property type="nucleotide sequence ID" value="NZ_CP116805.1"/>
</dbReference>
<dbReference type="KEGG" id="gso:PH603_15915"/>
<keyword evidence="5" id="KW-1185">Reference proteome</keyword>
<feature type="chain" id="PRO_5041912635" evidence="2">
    <location>
        <begin position="21"/>
        <end position="657"/>
    </location>
</feature>
<dbReference type="Pfam" id="PF00326">
    <property type="entry name" value="Peptidase_S9"/>
    <property type="match status" value="1"/>
</dbReference>
<dbReference type="PANTHER" id="PTHR42776">
    <property type="entry name" value="SERINE PEPTIDASE S9 FAMILY MEMBER"/>
    <property type="match status" value="1"/>
</dbReference>
<dbReference type="Proteomes" id="UP001217500">
    <property type="component" value="Chromosome"/>
</dbReference>
<name>A0AAE9XS69_9PROT</name>
<dbReference type="SUPFAM" id="SSF53474">
    <property type="entry name" value="alpha/beta-Hydrolases"/>
    <property type="match status" value="1"/>
</dbReference>
<dbReference type="GO" id="GO:0004252">
    <property type="term" value="F:serine-type endopeptidase activity"/>
    <property type="evidence" value="ECO:0007669"/>
    <property type="project" value="TreeGrafter"/>
</dbReference>
<dbReference type="PANTHER" id="PTHR42776:SF27">
    <property type="entry name" value="DIPEPTIDYL PEPTIDASE FAMILY MEMBER 6"/>
    <property type="match status" value="1"/>
</dbReference>
<evidence type="ECO:0000256" key="2">
    <source>
        <dbReference type="SAM" id="SignalP"/>
    </source>
</evidence>
<gene>
    <name evidence="4" type="ORF">PH603_15915</name>
</gene>
<protein>
    <submittedName>
        <fullName evidence="4">S9 family peptidase</fullName>
    </submittedName>
</protein>
<dbReference type="AlphaFoldDB" id="A0AAE9XS69"/>
<proteinExistence type="predicted"/>
<keyword evidence="2" id="KW-0732">Signal</keyword>
<evidence type="ECO:0000313" key="4">
    <source>
        <dbReference type="EMBL" id="WCL54025.1"/>
    </source>
</evidence>
<accession>A0AAE9XS69</accession>
<dbReference type="Gene3D" id="3.40.50.1820">
    <property type="entry name" value="alpha/beta hydrolase"/>
    <property type="match status" value="1"/>
</dbReference>
<dbReference type="EMBL" id="CP116805">
    <property type="protein sequence ID" value="WCL54025.1"/>
    <property type="molecule type" value="Genomic_DNA"/>
</dbReference>
<dbReference type="SUPFAM" id="SSF82171">
    <property type="entry name" value="DPP6 N-terminal domain-like"/>
    <property type="match status" value="1"/>
</dbReference>
<reference evidence="4" key="1">
    <citation type="submission" date="2023-01" db="EMBL/GenBank/DDBJ databases">
        <title>The genome sequence of Kordiimonadaceae bacterium 6D33.</title>
        <authorList>
            <person name="Liu Y."/>
        </authorList>
    </citation>
    <scope>NUCLEOTIDE SEQUENCE</scope>
    <source>
        <strain evidence="4">6D33</strain>
    </source>
</reference>
<evidence type="ECO:0000256" key="1">
    <source>
        <dbReference type="ARBA" id="ARBA00022801"/>
    </source>
</evidence>
<dbReference type="GO" id="GO:0006508">
    <property type="term" value="P:proteolysis"/>
    <property type="evidence" value="ECO:0007669"/>
    <property type="project" value="InterPro"/>
</dbReference>